<dbReference type="Proteomes" id="UP000659698">
    <property type="component" value="Unassembled WGS sequence"/>
</dbReference>
<accession>A0ABR6VRB6</accession>
<evidence type="ECO:0000313" key="2">
    <source>
        <dbReference type="Proteomes" id="UP000659698"/>
    </source>
</evidence>
<comment type="caution">
    <text evidence="1">The sequence shown here is derived from an EMBL/GenBank/DDBJ whole genome shotgun (WGS) entry which is preliminary data.</text>
</comment>
<name>A0ABR6VRB6_9BACT</name>
<reference evidence="1 2" key="1">
    <citation type="journal article" date="2019" name="Int. J. Syst. Evol. Microbiol.">
        <title>Rufibacter sediminis sp. nov., isolated from freshwater lake sediment.</title>
        <authorList>
            <person name="Qu J.H."/>
            <person name="Zhang L.J."/>
            <person name="Fu Y.H."/>
            <person name="Li H.F."/>
        </authorList>
    </citation>
    <scope>NUCLEOTIDE SEQUENCE [LARGE SCALE GENOMIC DNA]</scope>
    <source>
        <strain evidence="1 2">H-1</strain>
    </source>
</reference>
<proteinExistence type="predicted"/>
<organism evidence="1 2">
    <name type="scientific">Rufibacter sediminis</name>
    <dbReference type="NCBI Taxonomy" id="2762756"/>
    <lineage>
        <taxon>Bacteria</taxon>
        <taxon>Pseudomonadati</taxon>
        <taxon>Bacteroidota</taxon>
        <taxon>Cytophagia</taxon>
        <taxon>Cytophagales</taxon>
        <taxon>Hymenobacteraceae</taxon>
        <taxon>Rufibacter</taxon>
    </lineage>
</organism>
<gene>
    <name evidence="1" type="ORF">H7U12_08390</name>
</gene>
<dbReference type="EMBL" id="JACOAF010000021">
    <property type="protein sequence ID" value="MBC3539697.1"/>
    <property type="molecule type" value="Genomic_DNA"/>
</dbReference>
<dbReference type="RefSeq" id="WP_186635898.1">
    <property type="nucleotide sequence ID" value="NZ_JACOAF010000021.1"/>
</dbReference>
<protein>
    <submittedName>
        <fullName evidence="1">Uncharacterized protein</fullName>
    </submittedName>
</protein>
<sequence>MEKNHFTYYQIITKKIQAGFRKEEYRRGDHVQEVVLLALQLRFLLTHLEKTSPELEPLREASWYTNLLQHEAYGIISSPKKDTFSYLKAFHDAHEAFLRLLPHMDFE</sequence>
<keyword evidence="2" id="KW-1185">Reference proteome</keyword>
<evidence type="ECO:0000313" key="1">
    <source>
        <dbReference type="EMBL" id="MBC3539697.1"/>
    </source>
</evidence>